<protein>
    <submittedName>
        <fullName evidence="1">Uncharacterized protein</fullName>
    </submittedName>
</protein>
<evidence type="ECO:0000313" key="1">
    <source>
        <dbReference type="EMBL" id="KAK1858791.1"/>
    </source>
</evidence>
<dbReference type="Proteomes" id="UP000798662">
    <property type="component" value="Chromosome 1"/>
</dbReference>
<reference evidence="1" key="1">
    <citation type="submission" date="2019-11" db="EMBL/GenBank/DDBJ databases">
        <title>Nori genome reveals adaptations in red seaweeds to the harsh intertidal environment.</title>
        <authorList>
            <person name="Wang D."/>
            <person name="Mao Y."/>
        </authorList>
    </citation>
    <scope>NUCLEOTIDE SEQUENCE</scope>
    <source>
        <tissue evidence="1">Gametophyte</tissue>
    </source>
</reference>
<proteinExistence type="predicted"/>
<keyword evidence="2" id="KW-1185">Reference proteome</keyword>
<comment type="caution">
    <text evidence="1">The sequence shown here is derived from an EMBL/GenBank/DDBJ whole genome shotgun (WGS) entry which is preliminary data.</text>
</comment>
<accession>A0ACC3BM23</accession>
<organism evidence="1 2">
    <name type="scientific">Pyropia yezoensis</name>
    <name type="common">Susabi-nori</name>
    <name type="synonym">Porphyra yezoensis</name>
    <dbReference type="NCBI Taxonomy" id="2788"/>
    <lineage>
        <taxon>Eukaryota</taxon>
        <taxon>Rhodophyta</taxon>
        <taxon>Bangiophyceae</taxon>
        <taxon>Bangiales</taxon>
        <taxon>Bangiaceae</taxon>
        <taxon>Pyropia</taxon>
    </lineage>
</organism>
<gene>
    <name evidence="1" type="ORF">I4F81_001391</name>
</gene>
<dbReference type="EMBL" id="CM020618">
    <property type="protein sequence ID" value="KAK1858791.1"/>
    <property type="molecule type" value="Genomic_DNA"/>
</dbReference>
<sequence length="299" mass="31582">MSDAPRAGDAAVVVPSAAGPEALAEGSGGSGREASAHTGGNADGSSSRKAPRESISYSAARVIGNGSFGVVFQATVRETGETVAIKKVLQDKRYKNRELQIMRMLDHTNVVQLKHCFYSSGDKPDEVYLNLVLEFIPETVYRVSRHYGKVKKAIPIKPHPWAKVFRSRTTPDAIDLVAKMLQYNPSLRLKPMDGLTHAFFDELRNPETRLPNSKPLPPLFDFNEHEFHTAGADAERILPSAIFAELREKYGPPGGKTGASAKAKATGGAAEAAGDAGGSTQGGGSSAADAAANGTGGGH</sequence>
<name>A0ACC3BM23_PYRYE</name>
<evidence type="ECO:0000313" key="2">
    <source>
        <dbReference type="Proteomes" id="UP000798662"/>
    </source>
</evidence>